<gene>
    <name evidence="2" type="ORF">Agabi119p4_3802</name>
</gene>
<evidence type="ECO:0000313" key="3">
    <source>
        <dbReference type="Proteomes" id="UP000629468"/>
    </source>
</evidence>
<dbReference type="EMBL" id="JABXXO010000005">
    <property type="protein sequence ID" value="KAF7777730.1"/>
    <property type="molecule type" value="Genomic_DNA"/>
</dbReference>
<protein>
    <submittedName>
        <fullName evidence="2">Uncharacterized protein</fullName>
    </submittedName>
</protein>
<proteinExistence type="predicted"/>
<organism evidence="2 3">
    <name type="scientific">Agaricus bisporus var. burnettii</name>
    <dbReference type="NCBI Taxonomy" id="192524"/>
    <lineage>
        <taxon>Eukaryota</taxon>
        <taxon>Fungi</taxon>
        <taxon>Dikarya</taxon>
        <taxon>Basidiomycota</taxon>
        <taxon>Agaricomycotina</taxon>
        <taxon>Agaricomycetes</taxon>
        <taxon>Agaricomycetidae</taxon>
        <taxon>Agaricales</taxon>
        <taxon>Agaricineae</taxon>
        <taxon>Agaricaceae</taxon>
        <taxon>Agaricus</taxon>
    </lineage>
</organism>
<feature type="compositionally biased region" description="Polar residues" evidence="1">
    <location>
        <begin position="170"/>
        <end position="182"/>
    </location>
</feature>
<comment type="caution">
    <text evidence="2">The sequence shown here is derived from an EMBL/GenBank/DDBJ whole genome shotgun (WGS) entry which is preliminary data.</text>
</comment>
<reference evidence="2 3" key="1">
    <citation type="journal article" name="Sci. Rep.">
        <title>Telomere-to-telomere assembled and centromere annotated genomes of the two main subspecies of the button mushroom Agaricus bisporus reveal especially polymorphic chromosome ends.</title>
        <authorList>
            <person name="Sonnenberg A.S.M."/>
            <person name="Sedaghat-Telgerd N."/>
            <person name="Lavrijssen B."/>
            <person name="Ohm R.A."/>
            <person name="Hendrickx P.M."/>
            <person name="Scholtmeijer K."/>
            <person name="Baars J.J.P."/>
            <person name="van Peer A."/>
        </authorList>
    </citation>
    <scope>NUCLEOTIDE SEQUENCE [LARGE SCALE GENOMIC DNA]</scope>
    <source>
        <strain evidence="2 3">H119_p4</strain>
    </source>
</reference>
<name>A0A8H7KIH0_AGABI</name>
<accession>A0A8H7KIH0</accession>
<feature type="region of interest" description="Disordered" evidence="1">
    <location>
        <begin position="136"/>
        <end position="221"/>
    </location>
</feature>
<dbReference type="Proteomes" id="UP000629468">
    <property type="component" value="Unassembled WGS sequence"/>
</dbReference>
<feature type="compositionally biased region" description="Low complexity" evidence="1">
    <location>
        <begin position="142"/>
        <end position="153"/>
    </location>
</feature>
<evidence type="ECO:0000256" key="1">
    <source>
        <dbReference type="SAM" id="MobiDB-lite"/>
    </source>
</evidence>
<sequence>MSPSSTKEDHTSYETKRVYRRELHYHDRPLHNPPQVHRGVVLPLNLWTSNLYRIEDSIRHCETSVHPPKLETEIGTPRDLFAALEKKLQQIRIEVDTVMSTLQTATTYFDEVEKERNGYKILAHRNGVRYCMMKEERDRLRGSSSASSQGANSEPPPYTTPPVRGDESRSSSIGPSRRNSTLKTRRQSLEAYPLKNRKRSEDADTPIPSDEDSASFAVTSVAPPLPAETIYRRNNKHCETRYIRDASRPTHSPRPAPPPYGRDEIGIYHIDLMYEPSVGERLSCRACRRNPRNESDSGELTNFPFDADWEELREHYMTEHPHACQEIAKLTPDELDELRRYGIVPSKGRR</sequence>
<evidence type="ECO:0000313" key="2">
    <source>
        <dbReference type="EMBL" id="KAF7777730.1"/>
    </source>
</evidence>
<dbReference type="AlphaFoldDB" id="A0A8H7KIH0"/>